<sequence>NTFKDKNDVMVLSPKSDFFNYMKGANAQ</sequence>
<dbReference type="EMBL" id="PNCG01000433">
    <property type="protein sequence ID" value="TMP77067.1"/>
    <property type="molecule type" value="Genomic_DNA"/>
</dbReference>
<evidence type="ECO:0000313" key="2">
    <source>
        <dbReference type="Proteomes" id="UP000305874"/>
    </source>
</evidence>
<name>A0A5S3YN71_9GAMM</name>
<organism evidence="1 2">
    <name type="scientific">Pseudoalteromonas ruthenica</name>
    <dbReference type="NCBI Taxonomy" id="151081"/>
    <lineage>
        <taxon>Bacteria</taxon>
        <taxon>Pseudomonadati</taxon>
        <taxon>Pseudomonadota</taxon>
        <taxon>Gammaproteobacteria</taxon>
        <taxon>Alteromonadales</taxon>
        <taxon>Pseudoalteromonadaceae</taxon>
        <taxon>Pseudoalteromonas</taxon>
    </lineage>
</organism>
<reference evidence="2" key="2">
    <citation type="submission" date="2019-06" db="EMBL/GenBank/DDBJ databases">
        <title>Co-occurence of chitin degradation, pigmentation and bioactivity in marine Pseudoalteromonas.</title>
        <authorList>
            <person name="Sonnenschein E.C."/>
            <person name="Bech P.K."/>
        </authorList>
    </citation>
    <scope>NUCLEOTIDE SEQUENCE [LARGE SCALE GENOMIC DNA]</scope>
    <source>
        <strain evidence="2">S2897</strain>
    </source>
</reference>
<dbReference type="GO" id="GO:0008233">
    <property type="term" value="F:peptidase activity"/>
    <property type="evidence" value="ECO:0007669"/>
    <property type="project" value="UniProtKB-KW"/>
</dbReference>
<dbReference type="AlphaFoldDB" id="A0A5S3YN71"/>
<comment type="caution">
    <text evidence="1">The sequence shown here is derived from an EMBL/GenBank/DDBJ whole genome shotgun (WGS) entry which is preliminary data.</text>
</comment>
<dbReference type="Proteomes" id="UP000305874">
    <property type="component" value="Unassembled WGS sequence"/>
</dbReference>
<accession>A0A5S3YN71</accession>
<proteinExistence type="predicted"/>
<feature type="non-terminal residue" evidence="1">
    <location>
        <position position="1"/>
    </location>
</feature>
<keyword evidence="1" id="KW-0378">Hydrolase</keyword>
<keyword evidence="1" id="KW-0645">Protease</keyword>
<reference evidence="1 2" key="1">
    <citation type="submission" date="2017-12" db="EMBL/GenBank/DDBJ databases">
        <authorList>
            <person name="Paulsen S."/>
            <person name="Gram L.K."/>
        </authorList>
    </citation>
    <scope>NUCLEOTIDE SEQUENCE [LARGE SCALE GENOMIC DNA]</scope>
    <source>
        <strain evidence="1 2">S2897</strain>
    </source>
</reference>
<evidence type="ECO:0000313" key="1">
    <source>
        <dbReference type="EMBL" id="TMP77067.1"/>
    </source>
</evidence>
<gene>
    <name evidence="1" type="ORF">CWC05_20860</name>
</gene>
<dbReference type="GO" id="GO:0006508">
    <property type="term" value="P:proteolysis"/>
    <property type="evidence" value="ECO:0007669"/>
    <property type="project" value="UniProtKB-KW"/>
</dbReference>
<protein>
    <submittedName>
        <fullName evidence="1">Protease modulator HflC</fullName>
    </submittedName>
</protein>